<feature type="transmembrane region" description="Helical" evidence="1">
    <location>
        <begin position="87"/>
        <end position="116"/>
    </location>
</feature>
<dbReference type="Proteomes" id="UP000318359">
    <property type="component" value="Unassembled WGS sequence"/>
</dbReference>
<dbReference type="AlphaFoldDB" id="A0A520M5Q7"/>
<keyword evidence="1" id="KW-1133">Transmembrane helix</keyword>
<name>A0A520M5Q7_9GAMM</name>
<gene>
    <name evidence="2" type="ORF">EVB00_02805</name>
</gene>
<evidence type="ECO:0000313" key="3">
    <source>
        <dbReference type="Proteomes" id="UP000318359"/>
    </source>
</evidence>
<protein>
    <submittedName>
        <fullName evidence="2">YggT family protein</fullName>
    </submittedName>
</protein>
<evidence type="ECO:0000313" key="2">
    <source>
        <dbReference type="EMBL" id="RZO16574.1"/>
    </source>
</evidence>
<proteinExistence type="predicted"/>
<keyword evidence="1" id="KW-0472">Membrane</keyword>
<dbReference type="InterPro" id="IPR003425">
    <property type="entry name" value="CCB3/YggT"/>
</dbReference>
<comment type="caution">
    <text evidence="2">The sequence shown here is derived from an EMBL/GenBank/DDBJ whole genome shotgun (WGS) entry which is preliminary data.</text>
</comment>
<reference evidence="2 3" key="1">
    <citation type="submission" date="2019-02" db="EMBL/GenBank/DDBJ databases">
        <title>Prokaryotic population dynamics and viral predation in marine succession experiment using metagenomics: the confinement effect.</title>
        <authorList>
            <person name="Haro-Moreno J.M."/>
            <person name="Rodriguez-Valera F."/>
            <person name="Lopez-Perez M."/>
        </authorList>
    </citation>
    <scope>NUCLEOTIDE SEQUENCE [LARGE SCALE GENOMIC DNA]</scope>
    <source>
        <strain evidence="2">MED-G167</strain>
    </source>
</reference>
<feature type="transmembrane region" description="Helical" evidence="1">
    <location>
        <begin position="7"/>
        <end position="29"/>
    </location>
</feature>
<organism evidence="2 3">
    <name type="scientific">SAR86 cluster bacterium</name>
    <dbReference type="NCBI Taxonomy" id="2030880"/>
    <lineage>
        <taxon>Bacteria</taxon>
        <taxon>Pseudomonadati</taxon>
        <taxon>Pseudomonadota</taxon>
        <taxon>Gammaproteobacteria</taxon>
        <taxon>SAR86 cluster</taxon>
    </lineage>
</organism>
<dbReference type="EMBL" id="SHBM01000042">
    <property type="protein sequence ID" value="RZO16574.1"/>
    <property type="molecule type" value="Genomic_DNA"/>
</dbReference>
<keyword evidence="1" id="KW-0812">Transmembrane</keyword>
<dbReference type="GO" id="GO:0016020">
    <property type="term" value="C:membrane"/>
    <property type="evidence" value="ECO:0007669"/>
    <property type="project" value="InterPro"/>
</dbReference>
<feature type="transmembrane region" description="Helical" evidence="1">
    <location>
        <begin position="49"/>
        <end position="75"/>
    </location>
</feature>
<sequence length="175" mass="19333">MNTNLINLLSILISSVSYALVILLVFRLLRVNYYNPIVKSLVKILNPLSIAFTSLMGGLLGIFAAALLFKFLSFYMITGSTYKLYDLFVYAALNILSSISQILLFAVIGGVILSWVSPGNPHPLLQLIEEISNKIMSPIRNYIPAMGGLDFSPLFVLILLNQVDILLAQIARVLL</sequence>
<accession>A0A520M5Q7</accession>
<evidence type="ECO:0000256" key="1">
    <source>
        <dbReference type="SAM" id="Phobius"/>
    </source>
</evidence>
<dbReference type="Pfam" id="PF02325">
    <property type="entry name" value="CCB3_YggT"/>
    <property type="match status" value="1"/>
</dbReference>